<evidence type="ECO:0000256" key="2">
    <source>
        <dbReference type="SAM" id="SignalP"/>
    </source>
</evidence>
<dbReference type="PROSITE" id="PS50983">
    <property type="entry name" value="FE_B12_PBP"/>
    <property type="match status" value="1"/>
</dbReference>
<keyword evidence="1 2" id="KW-0732">Signal</keyword>
<dbReference type="Gene3D" id="3.40.50.1980">
    <property type="entry name" value="Nitrogenase molybdenum iron protein domain"/>
    <property type="match status" value="2"/>
</dbReference>
<dbReference type="AlphaFoldDB" id="A0A3S2WRK7"/>
<dbReference type="RefSeq" id="WP_127682699.1">
    <property type="nucleotide sequence ID" value="NZ_SACM01000002.1"/>
</dbReference>
<dbReference type="NCBIfam" id="NF038402">
    <property type="entry name" value="TroA_like"/>
    <property type="match status" value="1"/>
</dbReference>
<keyword evidence="5" id="KW-1185">Reference proteome</keyword>
<evidence type="ECO:0000313" key="4">
    <source>
        <dbReference type="EMBL" id="RVT86204.1"/>
    </source>
</evidence>
<dbReference type="SUPFAM" id="SSF53807">
    <property type="entry name" value="Helical backbone' metal receptor"/>
    <property type="match status" value="1"/>
</dbReference>
<evidence type="ECO:0000259" key="3">
    <source>
        <dbReference type="PROSITE" id="PS50983"/>
    </source>
</evidence>
<dbReference type="InterPro" id="IPR002491">
    <property type="entry name" value="ABC_transptr_periplasmic_BD"/>
</dbReference>
<proteinExistence type="predicted"/>
<dbReference type="PANTHER" id="PTHR30535">
    <property type="entry name" value="VITAMIN B12-BINDING PROTEIN"/>
    <property type="match status" value="1"/>
</dbReference>
<gene>
    <name evidence="4" type="ORF">EOD73_09225</name>
</gene>
<dbReference type="OrthoDB" id="6495095at2"/>
<dbReference type="PANTHER" id="PTHR30535:SF34">
    <property type="entry name" value="MOLYBDATE-BINDING PROTEIN MOLA"/>
    <property type="match status" value="1"/>
</dbReference>
<dbReference type="InterPro" id="IPR050902">
    <property type="entry name" value="ABC_Transporter_SBP"/>
</dbReference>
<dbReference type="EMBL" id="SACM01000002">
    <property type="protein sequence ID" value="RVT86204.1"/>
    <property type="molecule type" value="Genomic_DNA"/>
</dbReference>
<dbReference type="InterPro" id="IPR054828">
    <property type="entry name" value="Vit_B12_bind_prot"/>
</dbReference>
<reference evidence="4 5" key="1">
    <citation type="submission" date="2019-01" db="EMBL/GenBank/DDBJ databases">
        <authorList>
            <person name="Chen W.-M."/>
        </authorList>
    </citation>
    <scope>NUCLEOTIDE SEQUENCE [LARGE SCALE GENOMIC DNA]</scope>
    <source>
        <strain evidence="4 5">CCP-18</strain>
    </source>
</reference>
<name>A0A3S2WRK7_9BURK</name>
<dbReference type="Proteomes" id="UP000288587">
    <property type="component" value="Unassembled WGS sequence"/>
</dbReference>
<feature type="domain" description="Fe/B12 periplasmic-binding" evidence="3">
    <location>
        <begin position="38"/>
        <end position="286"/>
    </location>
</feature>
<comment type="caution">
    <text evidence="4">The sequence shown here is derived from an EMBL/GenBank/DDBJ whole genome shotgun (WGS) entry which is preliminary data.</text>
</comment>
<evidence type="ECO:0000313" key="5">
    <source>
        <dbReference type="Proteomes" id="UP000288587"/>
    </source>
</evidence>
<feature type="signal peptide" evidence="2">
    <location>
        <begin position="1"/>
        <end position="19"/>
    </location>
</feature>
<dbReference type="Pfam" id="PF01497">
    <property type="entry name" value="Peripla_BP_2"/>
    <property type="match status" value="1"/>
</dbReference>
<dbReference type="GO" id="GO:0071281">
    <property type="term" value="P:cellular response to iron ion"/>
    <property type="evidence" value="ECO:0007669"/>
    <property type="project" value="TreeGrafter"/>
</dbReference>
<sequence length="286" mass="30307">MIARLLALALVLLSGSAGALTHTDDLGRQVTLRGAPQRIVALGPSLVESLCAVGGCDRLVGVDRFSNHPASVQALPKLGGLGEVSLEQVLRLKPDLVLLTPASRLHDRLAQLGVPVLALDAQSLPEVQRLLRHMATLVGEPARADAVWAQMQREIDDAAARLPAAWHGRSVYFEVDPTPFAAGEASYIGAVLARLQLRNIVPAALGTFPQLNPEFVLRAQPALIVVGERESPQLAQRPGWSRVPAVQHARVCALPRADGEVVGRPGPRVGEAARALVRCIAALPAP</sequence>
<feature type="chain" id="PRO_5018551565" evidence="2">
    <location>
        <begin position="20"/>
        <end position="286"/>
    </location>
</feature>
<protein>
    <submittedName>
        <fullName evidence="4">ABC transporter substrate-binding protein</fullName>
    </submittedName>
</protein>
<evidence type="ECO:0000256" key="1">
    <source>
        <dbReference type="ARBA" id="ARBA00022729"/>
    </source>
</evidence>
<accession>A0A3S2WRK7</accession>
<organism evidence="4 5">
    <name type="scientific">Inhella crocodyli</name>
    <dbReference type="NCBI Taxonomy" id="2499851"/>
    <lineage>
        <taxon>Bacteria</taxon>
        <taxon>Pseudomonadati</taxon>
        <taxon>Pseudomonadota</taxon>
        <taxon>Betaproteobacteria</taxon>
        <taxon>Burkholderiales</taxon>
        <taxon>Sphaerotilaceae</taxon>
        <taxon>Inhella</taxon>
    </lineage>
</organism>